<dbReference type="Gene3D" id="2.10.69.10">
    <property type="entry name" value="Cysteine Protease (Bromelain) Inhibitor, subunit H"/>
    <property type="match status" value="1"/>
</dbReference>
<gene>
    <name evidence="8" type="ORF">HU200_026111</name>
</gene>
<keyword evidence="9" id="KW-1185">Reference proteome</keyword>
<evidence type="ECO:0000259" key="7">
    <source>
        <dbReference type="SMART" id="SM00269"/>
    </source>
</evidence>
<dbReference type="Pfam" id="PF00228">
    <property type="entry name" value="Bowman-Birk_leg"/>
    <property type="match status" value="1"/>
</dbReference>
<dbReference type="InterPro" id="IPR000877">
    <property type="entry name" value="Prot_inh_BBI"/>
</dbReference>
<dbReference type="PANTHER" id="PTHR33479:SF6">
    <property type="entry name" value="BOWMAN-BIRK SERINE PROTEASE INHIBITOR FAMILY PROTEIN, EXPRESSED"/>
    <property type="match status" value="1"/>
</dbReference>
<accession>A0A835BW49</accession>
<comment type="similarity">
    <text evidence="1 5">Belongs to the Bowman-Birk serine protease inhibitor family.</text>
</comment>
<comment type="caution">
    <text evidence="8">The sequence shown here is derived from an EMBL/GenBank/DDBJ whole genome shotgun (WGS) entry which is preliminary data.</text>
</comment>
<organism evidence="8 9">
    <name type="scientific">Digitaria exilis</name>
    <dbReference type="NCBI Taxonomy" id="1010633"/>
    <lineage>
        <taxon>Eukaryota</taxon>
        <taxon>Viridiplantae</taxon>
        <taxon>Streptophyta</taxon>
        <taxon>Embryophyta</taxon>
        <taxon>Tracheophyta</taxon>
        <taxon>Spermatophyta</taxon>
        <taxon>Magnoliopsida</taxon>
        <taxon>Liliopsida</taxon>
        <taxon>Poales</taxon>
        <taxon>Poaceae</taxon>
        <taxon>PACMAD clade</taxon>
        <taxon>Panicoideae</taxon>
        <taxon>Panicodae</taxon>
        <taxon>Paniceae</taxon>
        <taxon>Anthephorinae</taxon>
        <taxon>Digitaria</taxon>
    </lineage>
</organism>
<dbReference type="CDD" id="cd00023">
    <property type="entry name" value="BBI"/>
    <property type="match status" value="1"/>
</dbReference>
<dbReference type="AlphaFoldDB" id="A0A835BW49"/>
<dbReference type="EMBL" id="JACEFO010001719">
    <property type="protein sequence ID" value="KAF8717003.1"/>
    <property type="molecule type" value="Genomic_DNA"/>
</dbReference>
<feature type="signal peptide" evidence="6">
    <location>
        <begin position="1"/>
        <end position="24"/>
    </location>
</feature>
<keyword evidence="2 5" id="KW-0646">Protease inhibitor</keyword>
<dbReference type="SMART" id="SM00269">
    <property type="entry name" value="BowB"/>
    <property type="match status" value="1"/>
</dbReference>
<dbReference type="Proteomes" id="UP000636709">
    <property type="component" value="Unassembled WGS sequence"/>
</dbReference>
<dbReference type="OrthoDB" id="739291at2759"/>
<protein>
    <recommendedName>
        <fullName evidence="7">Bowman-Birk serine protease inhibitors family domain-containing protein</fullName>
    </recommendedName>
</protein>
<dbReference type="SUPFAM" id="SSF57247">
    <property type="entry name" value="Bowman-Birk inhibitor, BBI"/>
    <property type="match status" value="1"/>
</dbReference>
<evidence type="ECO:0000256" key="2">
    <source>
        <dbReference type="ARBA" id="ARBA00022690"/>
    </source>
</evidence>
<evidence type="ECO:0000313" key="9">
    <source>
        <dbReference type="Proteomes" id="UP000636709"/>
    </source>
</evidence>
<evidence type="ECO:0000256" key="4">
    <source>
        <dbReference type="ARBA" id="ARBA00023157"/>
    </source>
</evidence>
<name>A0A835BW49_9POAL</name>
<sequence>MRSHVLLVALAALAVLAALPLAQSKGHEIGEHGKDDATTAAGAWPCCDTCGTCTRSLPPRCTCMDTAPSGCNAACKSCVKTSLGGSNIFRGVPLFRCADLIPQNFCRRRCTPGSPGPRYSGGHLNTCSKCRGNEW</sequence>
<keyword evidence="4" id="KW-1015">Disulfide bond</keyword>
<dbReference type="GO" id="GO:0004867">
    <property type="term" value="F:serine-type endopeptidase inhibitor activity"/>
    <property type="evidence" value="ECO:0007669"/>
    <property type="project" value="UniProtKB-KW"/>
</dbReference>
<evidence type="ECO:0000256" key="1">
    <source>
        <dbReference type="ARBA" id="ARBA00008506"/>
    </source>
</evidence>
<dbReference type="PANTHER" id="PTHR33479">
    <property type="entry name" value="BOWMAN-BIRK TYPE BRAN TRYPSIN INHIBITOR"/>
    <property type="match status" value="1"/>
</dbReference>
<evidence type="ECO:0000256" key="6">
    <source>
        <dbReference type="SAM" id="SignalP"/>
    </source>
</evidence>
<reference evidence="8" key="1">
    <citation type="submission" date="2020-07" db="EMBL/GenBank/DDBJ databases">
        <title>Genome sequence and genetic diversity analysis of an under-domesticated orphan crop, white fonio (Digitaria exilis).</title>
        <authorList>
            <person name="Bennetzen J.L."/>
            <person name="Chen S."/>
            <person name="Ma X."/>
            <person name="Wang X."/>
            <person name="Yssel A.E.J."/>
            <person name="Chaluvadi S.R."/>
            <person name="Johnson M."/>
            <person name="Gangashetty P."/>
            <person name="Hamidou F."/>
            <person name="Sanogo M.D."/>
            <person name="Zwaenepoel A."/>
            <person name="Wallace J."/>
            <person name="Van De Peer Y."/>
            <person name="Van Deynze A."/>
        </authorList>
    </citation>
    <scope>NUCLEOTIDE SEQUENCE</scope>
    <source>
        <tissue evidence="8">Leaves</tissue>
    </source>
</reference>
<evidence type="ECO:0000256" key="3">
    <source>
        <dbReference type="ARBA" id="ARBA00022900"/>
    </source>
</evidence>
<dbReference type="InterPro" id="IPR035995">
    <property type="entry name" value="Bowman-Birk_prot_inh"/>
</dbReference>
<evidence type="ECO:0000256" key="5">
    <source>
        <dbReference type="RuleBase" id="RU003856"/>
    </source>
</evidence>
<dbReference type="GO" id="GO:0005576">
    <property type="term" value="C:extracellular region"/>
    <property type="evidence" value="ECO:0007669"/>
    <property type="project" value="InterPro"/>
</dbReference>
<feature type="domain" description="Bowman-Birk serine protease inhibitors family" evidence="7">
    <location>
        <begin position="46"/>
        <end position="110"/>
    </location>
</feature>
<proteinExistence type="inferred from homology"/>
<feature type="chain" id="PRO_5032749340" description="Bowman-Birk serine protease inhibitors family domain-containing protein" evidence="6">
    <location>
        <begin position="25"/>
        <end position="135"/>
    </location>
</feature>
<keyword evidence="6" id="KW-0732">Signal</keyword>
<evidence type="ECO:0000313" key="8">
    <source>
        <dbReference type="EMBL" id="KAF8717003.1"/>
    </source>
</evidence>
<keyword evidence="3 5" id="KW-0722">Serine protease inhibitor</keyword>